<dbReference type="SUPFAM" id="SSF53254">
    <property type="entry name" value="Phosphoglycerate mutase-like"/>
    <property type="match status" value="1"/>
</dbReference>
<evidence type="ECO:0000313" key="4">
    <source>
        <dbReference type="Proteomes" id="UP001281761"/>
    </source>
</evidence>
<comment type="caution">
    <text evidence="3">The sequence shown here is derived from an EMBL/GenBank/DDBJ whole genome shotgun (WGS) entry which is preliminary data.</text>
</comment>
<dbReference type="EMBL" id="JARBJD010000003">
    <property type="protein sequence ID" value="KAK2964338.1"/>
    <property type="molecule type" value="Genomic_DNA"/>
</dbReference>
<keyword evidence="4" id="KW-1185">Reference proteome</keyword>
<sequence>MHNPESDSAHKLVAITVITRHGDRNPLSSVSFAPNCPSDGLLTEDGHLRMHKVGEQLRRRYIDTSVIPNEYHRNIFSFRSTNYPRTIDSLKEMCNGLFDKPVKAHESQDFVQYDIDAPDCADDYRLLGHMKGNGFEFLHEQCRTDEFLDKTKHYQTLIDCVEREVQEKKEGWYLVGLIDSILVQHELGSPLPNVFTEDFLQKLTVCRNDLCVTMIPFKKPSFLDAAVSQLANEIFVTDLEKSIQHQNSQSELSKYPTFTLYSAHDLNIIAFAGMMGVAPSLLYPYYGATLIIETYLDNTGDPQNGTFRMFGCFDPDINSSHSYTELVPSQPGRIEPTIRAIRDRFAASLTAE</sequence>
<dbReference type="PANTHER" id="PTHR11567:SF110">
    <property type="entry name" value="2-PHOSPHOXYLOSE PHOSPHATASE 1"/>
    <property type="match status" value="1"/>
</dbReference>
<reference evidence="3 4" key="1">
    <citation type="journal article" date="2022" name="bioRxiv">
        <title>Genomics of Preaxostyla Flagellates Illuminates Evolutionary Transitions and the Path Towards Mitochondrial Loss.</title>
        <authorList>
            <person name="Novak L.V.F."/>
            <person name="Treitli S.C."/>
            <person name="Pyrih J."/>
            <person name="Halakuc P."/>
            <person name="Pipaliya S.V."/>
            <person name="Vacek V."/>
            <person name="Brzon O."/>
            <person name="Soukal P."/>
            <person name="Eme L."/>
            <person name="Dacks J.B."/>
            <person name="Karnkowska A."/>
            <person name="Elias M."/>
            <person name="Hampl V."/>
        </authorList>
    </citation>
    <scope>NUCLEOTIDE SEQUENCE [LARGE SCALE GENOMIC DNA]</scope>
    <source>
        <strain evidence="3">NAU3</strain>
        <tissue evidence="3">Gut</tissue>
    </source>
</reference>
<organism evidence="3 4">
    <name type="scientific">Blattamonas nauphoetae</name>
    <dbReference type="NCBI Taxonomy" id="2049346"/>
    <lineage>
        <taxon>Eukaryota</taxon>
        <taxon>Metamonada</taxon>
        <taxon>Preaxostyla</taxon>
        <taxon>Oxymonadida</taxon>
        <taxon>Blattamonas</taxon>
    </lineage>
</organism>
<keyword evidence="2" id="KW-0378">Hydrolase</keyword>
<proteinExistence type="inferred from homology"/>
<gene>
    <name evidence="3" type="ORF">BLNAU_869</name>
</gene>
<dbReference type="InterPro" id="IPR029033">
    <property type="entry name" value="His_PPase_superfam"/>
</dbReference>
<dbReference type="InterPro" id="IPR033379">
    <property type="entry name" value="Acid_Pase_AS"/>
</dbReference>
<evidence type="ECO:0000256" key="2">
    <source>
        <dbReference type="ARBA" id="ARBA00022801"/>
    </source>
</evidence>
<evidence type="ECO:0008006" key="5">
    <source>
        <dbReference type="Google" id="ProtNLM"/>
    </source>
</evidence>
<dbReference type="PROSITE" id="PS00616">
    <property type="entry name" value="HIS_ACID_PHOSPHAT_1"/>
    <property type="match status" value="1"/>
</dbReference>
<name>A0ABQ9YKQ7_9EUKA</name>
<accession>A0ABQ9YKQ7</accession>
<dbReference type="Gene3D" id="3.40.50.1240">
    <property type="entry name" value="Phosphoglycerate mutase-like"/>
    <property type="match status" value="1"/>
</dbReference>
<comment type="similarity">
    <text evidence="1">Belongs to the histidine acid phosphatase family.</text>
</comment>
<evidence type="ECO:0000313" key="3">
    <source>
        <dbReference type="EMBL" id="KAK2964338.1"/>
    </source>
</evidence>
<dbReference type="PANTHER" id="PTHR11567">
    <property type="entry name" value="ACID PHOSPHATASE-RELATED"/>
    <property type="match status" value="1"/>
</dbReference>
<dbReference type="InterPro" id="IPR050645">
    <property type="entry name" value="Histidine_acid_phosphatase"/>
</dbReference>
<protein>
    <recommendedName>
        <fullName evidence="5">Acid phosphatase</fullName>
    </recommendedName>
</protein>
<dbReference type="Pfam" id="PF00328">
    <property type="entry name" value="His_Phos_2"/>
    <property type="match status" value="1"/>
</dbReference>
<dbReference type="InterPro" id="IPR000560">
    <property type="entry name" value="His_Pase_clade-2"/>
</dbReference>
<dbReference type="Proteomes" id="UP001281761">
    <property type="component" value="Unassembled WGS sequence"/>
</dbReference>
<evidence type="ECO:0000256" key="1">
    <source>
        <dbReference type="ARBA" id="ARBA00005375"/>
    </source>
</evidence>